<dbReference type="OMA" id="AGPKPPW"/>
<keyword evidence="1" id="KW-1133">Transmembrane helix</keyword>
<dbReference type="AlphaFoldDB" id="A0A8D0GYP5"/>
<keyword evidence="3" id="KW-1185">Reference proteome</keyword>
<protein>
    <submittedName>
        <fullName evidence="2">Uncharacterized protein</fullName>
    </submittedName>
</protein>
<evidence type="ECO:0000256" key="1">
    <source>
        <dbReference type="SAM" id="Phobius"/>
    </source>
</evidence>
<keyword evidence="1" id="KW-0812">Transmembrane</keyword>
<dbReference type="Proteomes" id="UP000694392">
    <property type="component" value="Unplaced"/>
</dbReference>
<evidence type="ECO:0000313" key="3">
    <source>
        <dbReference type="Proteomes" id="UP000694392"/>
    </source>
</evidence>
<keyword evidence="1" id="KW-0472">Membrane</keyword>
<dbReference type="GeneTree" id="ENSGT00950000185305"/>
<evidence type="ECO:0000313" key="2">
    <source>
        <dbReference type="Ensembl" id="ENSSPUP00000013411.1"/>
    </source>
</evidence>
<reference evidence="2" key="1">
    <citation type="submission" date="2025-08" db="UniProtKB">
        <authorList>
            <consortium name="Ensembl"/>
        </authorList>
    </citation>
    <scope>IDENTIFICATION</scope>
</reference>
<name>A0A8D0GYP5_SPHPU</name>
<dbReference type="Ensembl" id="ENSSPUT00000014296.1">
    <property type="protein sequence ID" value="ENSSPUP00000013411.1"/>
    <property type="gene ID" value="ENSSPUG00000010303.1"/>
</dbReference>
<sequence>ATRRYIGRLPPWQPQSPWRARQPAALECPDEGCVRYFVLGTMAAIVALFLNVFYPLLSQTRWR</sequence>
<reference evidence="2" key="2">
    <citation type="submission" date="2025-09" db="UniProtKB">
        <authorList>
            <consortium name="Ensembl"/>
        </authorList>
    </citation>
    <scope>IDENTIFICATION</scope>
</reference>
<feature type="transmembrane region" description="Helical" evidence="1">
    <location>
        <begin position="36"/>
        <end position="57"/>
    </location>
</feature>
<organism evidence="2 3">
    <name type="scientific">Sphenodon punctatus</name>
    <name type="common">Tuatara</name>
    <name type="synonym">Hatteria punctata</name>
    <dbReference type="NCBI Taxonomy" id="8508"/>
    <lineage>
        <taxon>Eukaryota</taxon>
        <taxon>Metazoa</taxon>
        <taxon>Chordata</taxon>
        <taxon>Craniata</taxon>
        <taxon>Vertebrata</taxon>
        <taxon>Euteleostomi</taxon>
        <taxon>Lepidosauria</taxon>
        <taxon>Sphenodontia</taxon>
        <taxon>Sphenodontidae</taxon>
        <taxon>Sphenodon</taxon>
    </lineage>
</organism>
<proteinExistence type="predicted"/>
<accession>A0A8D0GYP5</accession>